<dbReference type="AlphaFoldDB" id="A0A7C1JQG9"/>
<sequence length="180" mass="20611">MKRDPFAAELLAWFVGRLPEGWFVESPEITYDRDEILVIGRLPEPALPEGASEEERHAACVARIQRFREETRGQRMRIASEAEYRFGRKVSWGARCGPVQQLFTVLSVPVMTRLRLAERQVLDTLVEAGVARSRSEALAWCVRLVGRHEADWLEELRQALIRVQELRQSGPGAESTKREL</sequence>
<organism evidence="1">
    <name type="scientific">Thermomicrobium roseum</name>
    <dbReference type="NCBI Taxonomy" id="500"/>
    <lineage>
        <taxon>Bacteria</taxon>
        <taxon>Pseudomonadati</taxon>
        <taxon>Thermomicrobiota</taxon>
        <taxon>Thermomicrobia</taxon>
        <taxon>Thermomicrobiales</taxon>
        <taxon>Thermomicrobiaceae</taxon>
        <taxon>Thermomicrobium</taxon>
    </lineage>
</organism>
<proteinExistence type="predicted"/>
<accession>A0A7C1JQG9</accession>
<dbReference type="EMBL" id="DSJL01000011">
    <property type="protein sequence ID" value="HEF65510.1"/>
    <property type="molecule type" value="Genomic_DNA"/>
</dbReference>
<evidence type="ECO:0000313" key="1">
    <source>
        <dbReference type="EMBL" id="HEF65510.1"/>
    </source>
</evidence>
<reference evidence="1" key="1">
    <citation type="journal article" date="2020" name="mSystems">
        <title>Genome- and Community-Level Interaction Insights into Carbon Utilization and Element Cycling Functions of Hydrothermarchaeota in Hydrothermal Sediment.</title>
        <authorList>
            <person name="Zhou Z."/>
            <person name="Liu Y."/>
            <person name="Xu W."/>
            <person name="Pan J."/>
            <person name="Luo Z.H."/>
            <person name="Li M."/>
        </authorList>
    </citation>
    <scope>NUCLEOTIDE SEQUENCE [LARGE SCALE GENOMIC DNA]</scope>
    <source>
        <strain evidence="1">SpSt-222</strain>
    </source>
</reference>
<name>A0A7C1JQG9_THERO</name>
<gene>
    <name evidence="1" type="ORF">ENP47_07940</name>
</gene>
<protein>
    <submittedName>
        <fullName evidence="1">Uncharacterized protein</fullName>
    </submittedName>
</protein>
<comment type="caution">
    <text evidence="1">The sequence shown here is derived from an EMBL/GenBank/DDBJ whole genome shotgun (WGS) entry which is preliminary data.</text>
</comment>